<accession>R9ADX7</accession>
<protein>
    <recommendedName>
        <fullName evidence="3">Outer membrane protein beta-barrel domain protein</fullName>
    </recommendedName>
</protein>
<dbReference type="RefSeq" id="WP_015679780.1">
    <property type="nucleotide sequence ID" value="NZ_AOGZ02000005.1"/>
</dbReference>
<sequence>MKLKYKFKNFTYILFWILTIPLYSEGDPERKKIHIYYTPIYANNLNQKSSVYGTSESYLTIMYGLFNNFYLGVSYNSPNKNSEQYFINSISRQNQLTLNRKSEYLTQEKLILRSQYFFWNNFYASINLGIEKGYKYTENLISTNMNNSLEIIPYQKTTAFSDRPFASIGLGYRKEFFSNLIIGTEFELGYLSTRKVNKHYTFDPGYSMALVSTYLNTKDINEDKNGYSRNYHFFSIYAGIAF</sequence>
<reference evidence="1" key="1">
    <citation type="submission" date="2013-04" db="EMBL/GenBank/DDBJ databases">
        <authorList>
            <person name="Harkins D.M."/>
            <person name="Durkin A.S."/>
            <person name="Brinkac L.M."/>
            <person name="Haft D.H."/>
            <person name="Selengut J.D."/>
            <person name="Sanka R."/>
            <person name="DePew J."/>
            <person name="Purushe J."/>
            <person name="Galloway R.L."/>
            <person name="Vinetz J.M."/>
            <person name="Sutton G.G."/>
            <person name="Nierman W.C."/>
            <person name="Fouts D.E."/>
        </authorList>
    </citation>
    <scope>NUCLEOTIDE SEQUENCE [LARGE SCALE GENOMIC DNA]</scope>
    <source>
        <strain evidence="1">CDC</strain>
    </source>
</reference>
<evidence type="ECO:0000313" key="2">
    <source>
        <dbReference type="Proteomes" id="UP000013984"/>
    </source>
</evidence>
<name>R9ADX7_9LEPT</name>
<proteinExistence type="predicted"/>
<dbReference type="AlphaFoldDB" id="R9ADX7"/>
<gene>
    <name evidence="1" type="ORF">LEP1GSC195_1482</name>
</gene>
<evidence type="ECO:0000313" key="1">
    <source>
        <dbReference type="EMBL" id="EOQ98295.1"/>
    </source>
</evidence>
<dbReference type="OrthoDB" id="339925at2"/>
<evidence type="ECO:0008006" key="3">
    <source>
        <dbReference type="Google" id="ProtNLM"/>
    </source>
</evidence>
<dbReference type="EMBL" id="AOGZ02000005">
    <property type="protein sequence ID" value="EOQ98295.1"/>
    <property type="molecule type" value="Genomic_DNA"/>
</dbReference>
<keyword evidence="2" id="KW-1185">Reference proteome</keyword>
<organism evidence="1 2">
    <name type="scientific">Leptospira wolbachii serovar Codice str. CDC</name>
    <dbReference type="NCBI Taxonomy" id="1218599"/>
    <lineage>
        <taxon>Bacteria</taxon>
        <taxon>Pseudomonadati</taxon>
        <taxon>Spirochaetota</taxon>
        <taxon>Spirochaetia</taxon>
        <taxon>Leptospirales</taxon>
        <taxon>Leptospiraceae</taxon>
        <taxon>Leptospira</taxon>
    </lineage>
</organism>
<comment type="caution">
    <text evidence="1">The sequence shown here is derived from an EMBL/GenBank/DDBJ whole genome shotgun (WGS) entry which is preliminary data.</text>
</comment>
<dbReference type="Proteomes" id="UP000013984">
    <property type="component" value="Unassembled WGS sequence"/>
</dbReference>